<dbReference type="PANTHER" id="PTHR43863">
    <property type="entry name" value="HYDROLASE, PUTATIVE (AFU_ORTHOLOGUE AFUA_1G03140)-RELATED"/>
    <property type="match status" value="1"/>
</dbReference>
<dbReference type="GO" id="GO:0030246">
    <property type="term" value="F:carbohydrate binding"/>
    <property type="evidence" value="ECO:0007669"/>
    <property type="project" value="InterPro"/>
</dbReference>
<dbReference type="InterPro" id="IPR051816">
    <property type="entry name" value="Glycosyl_Hydrolase_31"/>
</dbReference>
<dbReference type="AlphaFoldDB" id="A0A5Z1NDB3"/>
<evidence type="ECO:0008006" key="2">
    <source>
        <dbReference type="Google" id="ProtNLM"/>
    </source>
</evidence>
<reference evidence="1" key="1">
    <citation type="submission" date="2019-09" db="EMBL/GenBank/DDBJ databases">
        <authorList>
            <person name="Ashton P.M."/>
            <person name="Dallman T."/>
            <person name="Nair S."/>
            <person name="De Pinna E."/>
            <person name="Peters T."/>
            <person name="Grant K."/>
        </authorList>
    </citation>
    <scope>NUCLEOTIDE SEQUENCE</scope>
    <source>
        <strain evidence="1">797592</strain>
    </source>
</reference>
<dbReference type="GO" id="GO:0003824">
    <property type="term" value="F:catalytic activity"/>
    <property type="evidence" value="ECO:0007669"/>
    <property type="project" value="InterPro"/>
</dbReference>
<protein>
    <recommendedName>
        <fullName evidence="2">Hydrolase</fullName>
    </recommendedName>
</protein>
<gene>
    <name evidence="1" type="ORF">F1J90_17855</name>
</gene>
<dbReference type="EMBL" id="AAKFHN010000018">
    <property type="protein sequence ID" value="ECR2778093.1"/>
    <property type="molecule type" value="Genomic_DNA"/>
</dbReference>
<name>A0A5Z1NDB3_SALET</name>
<comment type="caution">
    <text evidence="1">The sequence shown here is derived from an EMBL/GenBank/DDBJ whole genome shotgun (WGS) entry which is preliminary data.</text>
</comment>
<organism evidence="1">
    <name type="scientific">Salmonella enterica I</name>
    <dbReference type="NCBI Taxonomy" id="59201"/>
    <lineage>
        <taxon>Bacteria</taxon>
        <taxon>Pseudomonadati</taxon>
        <taxon>Pseudomonadota</taxon>
        <taxon>Gammaproteobacteria</taxon>
        <taxon>Enterobacterales</taxon>
        <taxon>Enterobacteriaceae</taxon>
        <taxon>Salmonella</taxon>
    </lineage>
</organism>
<dbReference type="SUPFAM" id="SSF74650">
    <property type="entry name" value="Galactose mutarotase-like"/>
    <property type="match status" value="1"/>
</dbReference>
<dbReference type="InterPro" id="IPR011013">
    <property type="entry name" value="Gal_mutarotase_sf_dom"/>
</dbReference>
<sequence length="172" mass="20120">MPFMQQDPRRLVWQQNDRYLWIEPWGENSLRVRSGRHLPVMRNEDWALTEPVAESQCHIDYEHHQATLTNGKIIAIVNQKGQVTFYRHPHKPLLQEFWRLRGEIGEDESSHGQYVSALNLEGREFRPIQGGKYSLKARFEATEGEKIYGMGQYQQANLDLKGCVLELAQRNS</sequence>
<dbReference type="PANTHER" id="PTHR43863:SF2">
    <property type="entry name" value="MALTASE-GLUCOAMYLASE"/>
    <property type="match status" value="1"/>
</dbReference>
<evidence type="ECO:0000313" key="1">
    <source>
        <dbReference type="EMBL" id="ECR2778093.1"/>
    </source>
</evidence>
<dbReference type="Gene3D" id="2.60.40.1760">
    <property type="entry name" value="glycosyl hydrolase (family 31)"/>
    <property type="match status" value="1"/>
</dbReference>
<dbReference type="GO" id="GO:0005975">
    <property type="term" value="P:carbohydrate metabolic process"/>
    <property type="evidence" value="ECO:0007669"/>
    <property type="project" value="InterPro"/>
</dbReference>
<proteinExistence type="predicted"/>
<accession>A0A5Z1NDB3</accession>